<feature type="transmembrane region" description="Helical" evidence="1">
    <location>
        <begin position="71"/>
        <end position="95"/>
    </location>
</feature>
<feature type="transmembrane region" description="Helical" evidence="1">
    <location>
        <begin position="7"/>
        <end position="26"/>
    </location>
</feature>
<evidence type="ECO:0000313" key="2">
    <source>
        <dbReference type="EMBL" id="QBK90686.1"/>
    </source>
</evidence>
<accession>A0A481Z508</accession>
<proteinExistence type="predicted"/>
<keyword evidence="1" id="KW-1133">Transmembrane helix</keyword>
<gene>
    <name evidence="2" type="ORF">LCPAC104_01830</name>
</gene>
<dbReference type="EMBL" id="MK500496">
    <property type="protein sequence ID" value="QBK90686.1"/>
    <property type="molecule type" value="Genomic_DNA"/>
</dbReference>
<reference evidence="2" key="1">
    <citation type="journal article" date="2019" name="MBio">
        <title>Virus Genomes from Deep Sea Sediments Expand the Ocean Megavirome and Support Independent Origins of Viral Gigantism.</title>
        <authorList>
            <person name="Backstrom D."/>
            <person name="Yutin N."/>
            <person name="Jorgensen S.L."/>
            <person name="Dharamshi J."/>
            <person name="Homa F."/>
            <person name="Zaremba-Niedwiedzka K."/>
            <person name="Spang A."/>
            <person name="Wolf Y.I."/>
            <person name="Koonin E.V."/>
            <person name="Ettema T.J."/>
        </authorList>
    </citation>
    <scope>NUCLEOTIDE SEQUENCE</scope>
</reference>
<organism evidence="2">
    <name type="scientific">Pithovirus LCPAC104</name>
    <dbReference type="NCBI Taxonomy" id="2506589"/>
    <lineage>
        <taxon>Viruses</taxon>
        <taxon>Pithoviruses</taxon>
    </lineage>
</organism>
<name>A0A481Z508_9VIRU</name>
<keyword evidence="1" id="KW-0812">Transmembrane</keyword>
<protein>
    <submittedName>
        <fullName evidence="2">Uncharacterized protein</fullName>
    </submittedName>
</protein>
<sequence length="168" mass="18338">MANHPKLTLLFRGLISTSVIAIGSYLSTYSSSGKYTIGFMLVTSINAYWLPSPGEKTDKKSDTEKNSKISIGTIILLFRGIFSLMILAIGSYHAFTDDSGKSAIGVILLTETISIWLPSPEGKDEENEVKIIEGTGMGRYKNMLVPIDEKTRTVKIPISLNSNSESNV</sequence>
<evidence type="ECO:0000256" key="1">
    <source>
        <dbReference type="SAM" id="Phobius"/>
    </source>
</evidence>
<keyword evidence="1" id="KW-0472">Membrane</keyword>